<accession>A0A136JEU0</accession>
<name>A0A136JEU0_9PEZI</name>
<dbReference type="AlphaFoldDB" id="A0A136JEU0"/>
<evidence type="ECO:0000313" key="2">
    <source>
        <dbReference type="Proteomes" id="UP000070501"/>
    </source>
</evidence>
<reference evidence="2" key="1">
    <citation type="submission" date="2016-02" db="EMBL/GenBank/DDBJ databases">
        <title>Draft genome sequence of Microdochium bolleyi, a fungal endophyte of beachgrass.</title>
        <authorList>
            <consortium name="DOE Joint Genome Institute"/>
            <person name="David A.S."/>
            <person name="May G."/>
            <person name="Haridas S."/>
            <person name="Lim J."/>
            <person name="Wang M."/>
            <person name="Labutti K."/>
            <person name="Lipzen A."/>
            <person name="Barry K."/>
            <person name="Grigoriev I.V."/>
        </authorList>
    </citation>
    <scope>NUCLEOTIDE SEQUENCE [LARGE SCALE GENOMIC DNA]</scope>
    <source>
        <strain evidence="2">J235TASD1</strain>
    </source>
</reference>
<keyword evidence="2" id="KW-1185">Reference proteome</keyword>
<sequence>MTRAASYAREQGLTVDYTEEPVAILGGLSEVLAWGLSSSKESSTLLDDSALPHVGIFQVECLDPACERLQISRAALDLLNQALVLGREPCPRVAIGNNRPAASLAAIKLEPPLLSSDHGYDVQQLARSCQTKRTPALTPDYLPLERLSASNDESLEFPTDTRALHEKLRSIVQGQKLDVSRDSIKWLAQTLSWDSAEMLVPMTDGRPHPGLTRRSITPPLMPLIEDTELFMPNAQACQVPLTSDPDTLIEEDLHNVEETIFKGDGWGQGSLDKTMASSALVSSPTSTELGLSTRHEWCRSIRMESPLPDRIEVSPPTASSGLKVLRSCATEILSRSETTHASHADAHESQLSEDVFGASCREVLEQLVLGLQQERLDAADATARIPIPTMDFSIQQPAWQHETKCSRNYFSSIQKELFNVMRPLTITRRARNDSQLRWMPFPSQEGQVDFNEVVEEPGVLATI</sequence>
<organism evidence="1 2">
    <name type="scientific">Microdochium bolleyi</name>
    <dbReference type="NCBI Taxonomy" id="196109"/>
    <lineage>
        <taxon>Eukaryota</taxon>
        <taxon>Fungi</taxon>
        <taxon>Dikarya</taxon>
        <taxon>Ascomycota</taxon>
        <taxon>Pezizomycotina</taxon>
        <taxon>Sordariomycetes</taxon>
        <taxon>Xylariomycetidae</taxon>
        <taxon>Xylariales</taxon>
        <taxon>Microdochiaceae</taxon>
        <taxon>Microdochium</taxon>
    </lineage>
</organism>
<evidence type="ECO:0000313" key="1">
    <source>
        <dbReference type="EMBL" id="KXJ95681.1"/>
    </source>
</evidence>
<dbReference type="Proteomes" id="UP000070501">
    <property type="component" value="Unassembled WGS sequence"/>
</dbReference>
<protein>
    <submittedName>
        <fullName evidence="1">Uncharacterized protein</fullName>
    </submittedName>
</protein>
<dbReference type="EMBL" id="KQ964246">
    <property type="protein sequence ID" value="KXJ95681.1"/>
    <property type="molecule type" value="Genomic_DNA"/>
</dbReference>
<proteinExistence type="predicted"/>
<dbReference type="OrthoDB" id="3647246at2759"/>
<gene>
    <name evidence="1" type="ORF">Micbo1qcDRAFT_172008</name>
</gene>
<dbReference type="InParanoid" id="A0A136JEU0"/>